<feature type="transmembrane region" description="Helical" evidence="5">
    <location>
        <begin position="243"/>
        <end position="264"/>
    </location>
</feature>
<feature type="transmembrane region" description="Helical" evidence="5">
    <location>
        <begin position="161"/>
        <end position="179"/>
    </location>
</feature>
<dbReference type="InterPro" id="IPR001046">
    <property type="entry name" value="NRAMP_fam"/>
</dbReference>
<evidence type="ECO:0000256" key="1">
    <source>
        <dbReference type="ARBA" id="ARBA00004141"/>
    </source>
</evidence>
<keyword evidence="4 5" id="KW-0472">Membrane</keyword>
<evidence type="ECO:0000256" key="3">
    <source>
        <dbReference type="ARBA" id="ARBA00022989"/>
    </source>
</evidence>
<evidence type="ECO:0000256" key="2">
    <source>
        <dbReference type="ARBA" id="ARBA00022692"/>
    </source>
</evidence>
<gene>
    <name evidence="6" type="ORF">LVJ83_13400</name>
</gene>
<feature type="transmembrane region" description="Helical" evidence="5">
    <location>
        <begin position="21"/>
        <end position="41"/>
    </location>
</feature>
<organism evidence="6 7">
    <name type="scientific">Uruburuella testudinis</name>
    <dbReference type="NCBI Taxonomy" id="1282863"/>
    <lineage>
        <taxon>Bacteria</taxon>
        <taxon>Pseudomonadati</taxon>
        <taxon>Pseudomonadota</taxon>
        <taxon>Betaproteobacteria</taxon>
        <taxon>Neisseriales</taxon>
        <taxon>Neisseriaceae</taxon>
        <taxon>Uruburuella</taxon>
    </lineage>
</organism>
<evidence type="ECO:0000256" key="5">
    <source>
        <dbReference type="SAM" id="Phobius"/>
    </source>
</evidence>
<keyword evidence="2 5" id="KW-0812">Transmembrane</keyword>
<evidence type="ECO:0000313" key="6">
    <source>
        <dbReference type="EMBL" id="UOO81874.1"/>
    </source>
</evidence>
<feature type="transmembrane region" description="Helical" evidence="5">
    <location>
        <begin position="401"/>
        <end position="424"/>
    </location>
</feature>
<comment type="subcellular location">
    <subcellularLocation>
        <location evidence="1">Membrane</location>
        <topology evidence="1">Multi-pass membrane protein</topology>
    </subcellularLocation>
</comment>
<dbReference type="Pfam" id="PF01566">
    <property type="entry name" value="Nramp"/>
    <property type="match status" value="1"/>
</dbReference>
<feature type="transmembrane region" description="Helical" evidence="5">
    <location>
        <begin position="93"/>
        <end position="121"/>
    </location>
</feature>
<evidence type="ECO:0000256" key="4">
    <source>
        <dbReference type="ARBA" id="ARBA00023136"/>
    </source>
</evidence>
<feature type="transmembrane region" description="Helical" evidence="5">
    <location>
        <begin position="363"/>
        <end position="381"/>
    </location>
</feature>
<name>A0ABY4DS62_9NEIS</name>
<feature type="transmembrane region" description="Helical" evidence="5">
    <location>
        <begin position="338"/>
        <end position="357"/>
    </location>
</feature>
<keyword evidence="3 5" id="KW-1133">Transmembrane helix</keyword>
<reference evidence="6 7" key="1">
    <citation type="journal article" date="2022" name="Res Sq">
        <title>Evolution of multicellular longitudinally dividing oral cavity symbionts (Neisseriaceae).</title>
        <authorList>
            <person name="Nyongesa S."/>
            <person name="Weber P."/>
            <person name="Bernet E."/>
            <person name="Pullido F."/>
            <person name="Nieckarz M."/>
            <person name="Delaby M."/>
            <person name="Nieves C."/>
            <person name="Viehboeck T."/>
            <person name="Krause N."/>
            <person name="Rivera-Millot A."/>
            <person name="Nakamura A."/>
            <person name="Vischer N."/>
            <person name="VanNieuwenhze M."/>
            <person name="Brun Y."/>
            <person name="Cava F."/>
            <person name="Bulgheresi S."/>
            <person name="Veyrier F."/>
        </authorList>
    </citation>
    <scope>NUCLEOTIDE SEQUENCE [LARGE SCALE GENOMIC DNA]</scope>
    <source>
        <strain evidence="6 7">CCUG 63373m</strain>
    </source>
</reference>
<dbReference type="EMBL" id="CP091508">
    <property type="protein sequence ID" value="UOO81874.1"/>
    <property type="molecule type" value="Genomic_DNA"/>
</dbReference>
<feature type="transmembrane region" description="Helical" evidence="5">
    <location>
        <begin position="47"/>
        <end position="64"/>
    </location>
</feature>
<evidence type="ECO:0000313" key="7">
    <source>
        <dbReference type="Proteomes" id="UP000829817"/>
    </source>
</evidence>
<protein>
    <submittedName>
        <fullName evidence="6">Divalent metal cation transporter</fullName>
    </submittedName>
</protein>
<feature type="transmembrane region" description="Helical" evidence="5">
    <location>
        <begin position="295"/>
        <end position="317"/>
    </location>
</feature>
<dbReference type="Proteomes" id="UP000829817">
    <property type="component" value="Chromosome"/>
</dbReference>
<accession>A0ABY4DS62</accession>
<sequence length="425" mass="45977">MQTQTKNRMAAPAASSWKSRFRALGPGILMASAAVGGSHLIASTQAGALYGWQLAVIIILVNVLKYPFFRFSTHYTLDTGNSLIEGYASQSRVYLWVFVVLTVLSATISTGALALISAVIIKMALPSIALSVNMLSVVVLAATLALLLLGHYRALDRVTKVIMLSLTLATLEAVAVAASRGAQVQPGFIEPSPWNMASLGFIIALMGWMPAPMEVTAINSMWVTAKQKLDPSNYQDAMFDFNVGYAVSALLALVFLALGAWVQFGNGEEVKLAGGAYIGQLIEMYARTIGEWSRLLVAFIAFACMFGTTLTVADGYGRINAEALRLILRQKQRSNRAVTVWTCWSVFSGLAVILWFNSALGEMLKFAMISAFLTAPVFAWLNYRLVRNTHKHAVTPAMNALAIAGLVYLVGFAVLFLLNLSGIWA</sequence>
<feature type="transmembrane region" description="Helical" evidence="5">
    <location>
        <begin position="199"/>
        <end position="222"/>
    </location>
</feature>
<proteinExistence type="predicted"/>
<keyword evidence="7" id="KW-1185">Reference proteome</keyword>
<feature type="transmembrane region" description="Helical" evidence="5">
    <location>
        <begin position="127"/>
        <end position="149"/>
    </location>
</feature>